<gene>
    <name evidence="1" type="ORF">Satyrvirus31_4</name>
</gene>
<dbReference type="EMBL" id="MK072467">
    <property type="protein sequence ID" value="AYV85690.1"/>
    <property type="molecule type" value="Genomic_DNA"/>
</dbReference>
<protein>
    <submittedName>
        <fullName evidence="1">Uncharacterized protein</fullName>
    </submittedName>
</protein>
<proteinExistence type="predicted"/>
<sequence>MDNQYENSGPEIVIKYVPENDTELVNKCHKHITNIAKNKLDIFNCDMGKKIYKIIREFRTEKKSYIDDLNDTYNLLLSEYNICLTDGKPTMEITIPGKYYYRTVPSTYSWKEHNRAKADAIDFFIHEMEQNGLKQLKCEISNYEYDLDDVAYYGGKELVLQFELNRKN</sequence>
<reference evidence="1" key="1">
    <citation type="submission" date="2018-10" db="EMBL/GenBank/DDBJ databases">
        <title>Hidden diversity of soil giant viruses.</title>
        <authorList>
            <person name="Schulz F."/>
            <person name="Alteio L."/>
            <person name="Goudeau D."/>
            <person name="Ryan E.M."/>
            <person name="Malmstrom R.R."/>
            <person name="Blanchard J."/>
            <person name="Woyke T."/>
        </authorList>
    </citation>
    <scope>NUCLEOTIDE SEQUENCE</scope>
    <source>
        <strain evidence="1">SAV1</strain>
    </source>
</reference>
<accession>A0A3G5AES7</accession>
<evidence type="ECO:0000313" key="1">
    <source>
        <dbReference type="EMBL" id="AYV85690.1"/>
    </source>
</evidence>
<organism evidence="1">
    <name type="scientific">Satyrvirus sp</name>
    <dbReference type="NCBI Taxonomy" id="2487771"/>
    <lineage>
        <taxon>Viruses</taxon>
        <taxon>Varidnaviria</taxon>
        <taxon>Bamfordvirae</taxon>
        <taxon>Nucleocytoviricota</taxon>
        <taxon>Megaviricetes</taxon>
        <taxon>Imitervirales</taxon>
        <taxon>Mimiviridae</taxon>
        <taxon>Megamimivirinae</taxon>
    </lineage>
</organism>
<name>A0A3G5AES7_9VIRU</name>